<dbReference type="SMART" id="SM00304">
    <property type="entry name" value="HAMP"/>
    <property type="match status" value="2"/>
</dbReference>
<feature type="transmembrane region" description="Helical" evidence="5">
    <location>
        <begin position="326"/>
        <end position="348"/>
    </location>
</feature>
<keyword evidence="5" id="KW-0812">Transmembrane</keyword>
<keyword evidence="1 3" id="KW-0807">Transducer</keyword>
<dbReference type="SMART" id="SM00283">
    <property type="entry name" value="MA"/>
    <property type="match status" value="1"/>
</dbReference>
<dbReference type="Pfam" id="PF00672">
    <property type="entry name" value="HAMP"/>
    <property type="match status" value="1"/>
</dbReference>
<dbReference type="GO" id="GO:0007165">
    <property type="term" value="P:signal transduction"/>
    <property type="evidence" value="ECO:0007669"/>
    <property type="project" value="UniProtKB-KW"/>
</dbReference>
<name>A0A1M6HFS3_9FIRM</name>
<dbReference type="SUPFAM" id="SSF58104">
    <property type="entry name" value="Methyl-accepting chemotaxis protein (MCP) signaling domain"/>
    <property type="match status" value="1"/>
</dbReference>
<evidence type="ECO:0000256" key="3">
    <source>
        <dbReference type="PROSITE-ProRule" id="PRU00284"/>
    </source>
</evidence>
<dbReference type="RefSeq" id="WP_149678984.1">
    <property type="nucleotide sequence ID" value="NZ_FQZP01000032.1"/>
</dbReference>
<evidence type="ECO:0000256" key="5">
    <source>
        <dbReference type="SAM" id="Phobius"/>
    </source>
</evidence>
<evidence type="ECO:0000313" key="9">
    <source>
        <dbReference type="Proteomes" id="UP000324781"/>
    </source>
</evidence>
<evidence type="ECO:0000256" key="2">
    <source>
        <dbReference type="ARBA" id="ARBA00029447"/>
    </source>
</evidence>
<dbReference type="PROSITE" id="PS50885">
    <property type="entry name" value="HAMP"/>
    <property type="match status" value="1"/>
</dbReference>
<dbReference type="Gene3D" id="6.10.340.10">
    <property type="match status" value="1"/>
</dbReference>
<feature type="domain" description="Methyl-accepting transducer" evidence="6">
    <location>
        <begin position="421"/>
        <end position="678"/>
    </location>
</feature>
<dbReference type="EMBL" id="FQZP01000032">
    <property type="protein sequence ID" value="SHJ21042.1"/>
    <property type="molecule type" value="Genomic_DNA"/>
</dbReference>
<dbReference type="Proteomes" id="UP000324781">
    <property type="component" value="Unassembled WGS sequence"/>
</dbReference>
<dbReference type="GO" id="GO:0016020">
    <property type="term" value="C:membrane"/>
    <property type="evidence" value="ECO:0007669"/>
    <property type="project" value="InterPro"/>
</dbReference>
<dbReference type="Pfam" id="PF00015">
    <property type="entry name" value="MCPsignal"/>
    <property type="match status" value="1"/>
</dbReference>
<protein>
    <submittedName>
        <fullName evidence="8">Methyl-accepting chemotaxis protein</fullName>
    </submittedName>
</protein>
<dbReference type="PANTHER" id="PTHR32089">
    <property type="entry name" value="METHYL-ACCEPTING CHEMOTAXIS PROTEIN MCPB"/>
    <property type="match status" value="1"/>
</dbReference>
<keyword evidence="5" id="KW-1133">Transmembrane helix</keyword>
<evidence type="ECO:0000256" key="1">
    <source>
        <dbReference type="ARBA" id="ARBA00023224"/>
    </source>
</evidence>
<dbReference type="InterPro" id="IPR004089">
    <property type="entry name" value="MCPsignal_dom"/>
</dbReference>
<proteinExistence type="inferred from homology"/>
<dbReference type="CDD" id="cd06225">
    <property type="entry name" value="HAMP"/>
    <property type="match status" value="1"/>
</dbReference>
<dbReference type="PROSITE" id="PS50111">
    <property type="entry name" value="CHEMOTAXIS_TRANSDUC_2"/>
    <property type="match status" value="1"/>
</dbReference>
<keyword evidence="5" id="KW-0472">Membrane</keyword>
<feature type="coiled-coil region" evidence="4">
    <location>
        <begin position="674"/>
        <end position="701"/>
    </location>
</feature>
<evidence type="ECO:0000259" key="6">
    <source>
        <dbReference type="PROSITE" id="PS50111"/>
    </source>
</evidence>
<keyword evidence="9" id="KW-1185">Reference proteome</keyword>
<dbReference type="OrthoDB" id="9816519at2"/>
<dbReference type="InterPro" id="IPR003660">
    <property type="entry name" value="HAMP_dom"/>
</dbReference>
<evidence type="ECO:0000256" key="4">
    <source>
        <dbReference type="SAM" id="Coils"/>
    </source>
</evidence>
<reference evidence="8 9" key="1">
    <citation type="submission" date="2016-11" db="EMBL/GenBank/DDBJ databases">
        <authorList>
            <person name="Varghese N."/>
            <person name="Submissions S."/>
        </authorList>
    </citation>
    <scope>NUCLEOTIDE SEQUENCE [LARGE SCALE GENOMIC DNA]</scope>
    <source>
        <strain evidence="8 9">DSM 19027</strain>
    </source>
</reference>
<comment type="similarity">
    <text evidence="2">Belongs to the methyl-accepting chemotaxis (MCP) protein family.</text>
</comment>
<dbReference type="AlphaFoldDB" id="A0A1M6HFS3"/>
<sequence>MAKKKMPGLKPSISAIKGFRLKLPRFGLPQLKLGTRLMVAFLVPILAIVIIGASSYSLSKSEITRVAINSSQEVVNGEIAFFNMLAQIIESQAMQLMTNTDVRTALKPEFMEMDKMTQTDTINRIKSLLSSMTANNDYVKDYSIIGANYSIFTHSNPSIRTLEQLKSISLFEAFISGKDRSLWIGDTTAISALYGGRAAKGPSLSYVMQYVDIYTGKLLGVLIIEISPKVVAGMVERMGAGMGESHIISQDGFDNAFISLEDISGPEERYAFSGETYYGEFRNSDETLKVYDEKDEIIILGKAAKNAMVIGTVIPKKILQAGANRILGITVVVVPIAVLVSGLIALMISSNVSSAVKKIVAFARTAASGDLRQKLSSDRKDEFGTLINSIGQMIESMRSLINEAASVANSVIESASVVTTSTQEVVKITEDITAAIGEIASGANAQAMDTEEGVKKTSELAASINVVAESANQIEQVSGTTFRLTKNALSTMNELDEKAQQTNQIICQVRDDINELSMQSGKITSIVKVISRVADQTRLLSLNASIEAARAGEMGRGFAVVAEEVKVLADQTAAYASDIAALVNEIQSHIRTTVKKADSTEAILNEQNTALEKAVGAFNEISDSMDLLMEKVRAIRSSTSEMAQHKNQVLSSIMSISAVSQETAATTEELSASSERQMAELKAFQQKALLLEEEANRLKEALKVFMV</sequence>
<organism evidence="8 9">
    <name type="scientific">Thermoclostridium caenicola</name>
    <dbReference type="NCBI Taxonomy" id="659425"/>
    <lineage>
        <taxon>Bacteria</taxon>
        <taxon>Bacillati</taxon>
        <taxon>Bacillota</taxon>
        <taxon>Clostridia</taxon>
        <taxon>Eubacteriales</taxon>
        <taxon>Oscillospiraceae</taxon>
        <taxon>Thermoclostridium</taxon>
    </lineage>
</organism>
<accession>A0A1M6HFS3</accession>
<evidence type="ECO:0000259" key="7">
    <source>
        <dbReference type="PROSITE" id="PS50885"/>
    </source>
</evidence>
<feature type="domain" description="HAMP" evidence="7">
    <location>
        <begin position="350"/>
        <end position="402"/>
    </location>
</feature>
<gene>
    <name evidence="8" type="ORF">SAMN05444373_103211</name>
</gene>
<evidence type="ECO:0000313" key="8">
    <source>
        <dbReference type="EMBL" id="SHJ21042.1"/>
    </source>
</evidence>
<dbReference type="Gene3D" id="1.10.287.950">
    <property type="entry name" value="Methyl-accepting chemotaxis protein"/>
    <property type="match status" value="1"/>
</dbReference>
<keyword evidence="4" id="KW-0175">Coiled coil</keyword>
<dbReference type="PANTHER" id="PTHR32089:SF112">
    <property type="entry name" value="LYSOZYME-LIKE PROTEIN-RELATED"/>
    <property type="match status" value="1"/>
</dbReference>
<feature type="transmembrane region" description="Helical" evidence="5">
    <location>
        <begin position="37"/>
        <end position="58"/>
    </location>
</feature>